<evidence type="ECO:0000256" key="7">
    <source>
        <dbReference type="ARBA" id="ARBA00022777"/>
    </source>
</evidence>
<evidence type="ECO:0000256" key="11">
    <source>
        <dbReference type="HAMAP-Rule" id="MF_00328"/>
    </source>
</evidence>
<evidence type="ECO:0000256" key="3">
    <source>
        <dbReference type="ARBA" id="ARBA00012961"/>
    </source>
</evidence>
<evidence type="ECO:0000256" key="10">
    <source>
        <dbReference type="ARBA" id="ARBA00048594"/>
    </source>
</evidence>
<dbReference type="InterPro" id="IPR027417">
    <property type="entry name" value="P-loop_NTPase"/>
</dbReference>
<name>A0A3S4UF14_9ACTN</name>
<proteinExistence type="inferred from homology"/>
<dbReference type="EC" id="2.7.4.8" evidence="3 11"/>
<dbReference type="InterPro" id="IPR017665">
    <property type="entry name" value="Guanylate_kinase"/>
</dbReference>
<reference evidence="13" key="2">
    <citation type="submission" date="2021-03" db="EMBL/GenBank/DDBJ databases">
        <title>Human Oral Microbial Genomes.</title>
        <authorList>
            <person name="Johnston C.D."/>
            <person name="Chen T."/>
            <person name="Dewhirst F.E."/>
        </authorList>
    </citation>
    <scope>NUCLEOTIDE SEQUENCE</scope>
    <source>
        <strain evidence="13">F0714</strain>
    </source>
</reference>
<dbReference type="CDD" id="cd00071">
    <property type="entry name" value="GMPK"/>
    <property type="match status" value="1"/>
</dbReference>
<dbReference type="PANTHER" id="PTHR23117">
    <property type="entry name" value="GUANYLATE KINASE-RELATED"/>
    <property type="match status" value="1"/>
</dbReference>
<reference evidence="14 15" key="1">
    <citation type="submission" date="2018-12" db="EMBL/GenBank/DDBJ databases">
        <authorList>
            <consortium name="Pathogen Informatics"/>
        </authorList>
    </citation>
    <scope>NUCLEOTIDE SEQUENCE [LARGE SCALE GENOMIC DNA]</scope>
    <source>
        <strain evidence="14 15">NCTC12967</strain>
    </source>
</reference>
<dbReference type="Proteomes" id="UP000273044">
    <property type="component" value="Chromosome"/>
</dbReference>
<protein>
    <recommendedName>
        <fullName evidence="4 11">Guanylate kinase</fullName>
        <ecNumber evidence="3 11">2.7.4.8</ecNumber>
    </recommendedName>
    <alternativeName>
        <fullName evidence="9 11">GMP kinase</fullName>
    </alternativeName>
</protein>
<comment type="subcellular location">
    <subcellularLocation>
        <location evidence="11">Cytoplasm</location>
    </subcellularLocation>
</comment>
<keyword evidence="8 11" id="KW-0067">ATP-binding</keyword>
<keyword evidence="5 11" id="KW-0808">Transferase</keyword>
<keyword evidence="11" id="KW-0963">Cytoplasm</keyword>
<dbReference type="SMART" id="SM00072">
    <property type="entry name" value="GuKc"/>
    <property type="match status" value="1"/>
</dbReference>
<dbReference type="Proteomes" id="UP000677180">
    <property type="component" value="Chromosome"/>
</dbReference>
<comment type="similarity">
    <text evidence="2 11">Belongs to the guanylate kinase family.</text>
</comment>
<evidence type="ECO:0000256" key="2">
    <source>
        <dbReference type="ARBA" id="ARBA00005790"/>
    </source>
</evidence>
<feature type="domain" description="Guanylate kinase-like" evidence="12">
    <location>
        <begin position="7"/>
        <end position="186"/>
    </location>
</feature>
<dbReference type="GeneID" id="64407046"/>
<dbReference type="Gene3D" id="3.40.50.300">
    <property type="entry name" value="P-loop containing nucleotide triphosphate hydrolases"/>
    <property type="match status" value="1"/>
</dbReference>
<keyword evidence="6 11" id="KW-0547">Nucleotide-binding</keyword>
<dbReference type="Pfam" id="PF00625">
    <property type="entry name" value="Guanylate_kin"/>
    <property type="match status" value="1"/>
</dbReference>
<evidence type="ECO:0000256" key="8">
    <source>
        <dbReference type="ARBA" id="ARBA00022840"/>
    </source>
</evidence>
<gene>
    <name evidence="11 14" type="primary">gmk</name>
    <name evidence="13" type="ORF">J5A53_07745</name>
    <name evidence="14" type="ORF">NCTC12967_01579</name>
</gene>
<dbReference type="HAMAP" id="MF_00328">
    <property type="entry name" value="Guanylate_kinase"/>
    <property type="match status" value="1"/>
</dbReference>
<dbReference type="NCBIfam" id="TIGR03263">
    <property type="entry name" value="guanyl_kin"/>
    <property type="match status" value="1"/>
</dbReference>
<organism evidence="14 15">
    <name type="scientific">Arachnia propionica</name>
    <dbReference type="NCBI Taxonomy" id="1750"/>
    <lineage>
        <taxon>Bacteria</taxon>
        <taxon>Bacillati</taxon>
        <taxon>Actinomycetota</taxon>
        <taxon>Actinomycetes</taxon>
        <taxon>Propionibacteriales</taxon>
        <taxon>Propionibacteriaceae</taxon>
        <taxon>Arachnia</taxon>
    </lineage>
</organism>
<comment type="function">
    <text evidence="1 11">Essential for recycling GMP and indirectly, cGMP.</text>
</comment>
<dbReference type="EMBL" id="CP072385">
    <property type="protein sequence ID" value="QUC12538.1"/>
    <property type="molecule type" value="Genomic_DNA"/>
</dbReference>
<evidence type="ECO:0000313" key="14">
    <source>
        <dbReference type="EMBL" id="VEH70284.1"/>
    </source>
</evidence>
<comment type="catalytic activity">
    <reaction evidence="10 11">
        <text>GMP + ATP = GDP + ADP</text>
        <dbReference type="Rhea" id="RHEA:20780"/>
        <dbReference type="ChEBI" id="CHEBI:30616"/>
        <dbReference type="ChEBI" id="CHEBI:58115"/>
        <dbReference type="ChEBI" id="CHEBI:58189"/>
        <dbReference type="ChEBI" id="CHEBI:456216"/>
        <dbReference type="EC" id="2.7.4.8"/>
    </reaction>
</comment>
<dbReference type="InterPro" id="IPR020590">
    <property type="entry name" value="Guanylate_kinase_CS"/>
</dbReference>
<evidence type="ECO:0000256" key="5">
    <source>
        <dbReference type="ARBA" id="ARBA00022679"/>
    </source>
</evidence>
<dbReference type="GO" id="GO:0004385">
    <property type="term" value="F:GMP kinase activity"/>
    <property type="evidence" value="ECO:0007669"/>
    <property type="project" value="UniProtKB-UniRule"/>
</dbReference>
<dbReference type="Gene3D" id="3.30.63.10">
    <property type="entry name" value="Guanylate Kinase phosphate binding domain"/>
    <property type="match status" value="1"/>
</dbReference>
<dbReference type="AlphaFoldDB" id="A0A3S4UF14"/>
<sequence>MRSPRQPSVWIISGPSGVGKGTVCAKLRELRPGIHIPVSLTTRQPRPGEIDGISYHFVPEHRFREMAASGQLLEHAVVHGRYSYGTPRKDVADAIAAGRDVLLEIDIQGARQVKRNLPEAKLVFIAPPSWEELVKRLEGRGTEDASQVERRLTTARVELEAQEEADFVVVNDRIEDTAQALIVLMGL</sequence>
<accession>A0A3S4UF14</accession>
<dbReference type="GO" id="GO:0005524">
    <property type="term" value="F:ATP binding"/>
    <property type="evidence" value="ECO:0007669"/>
    <property type="project" value="UniProtKB-UniRule"/>
</dbReference>
<dbReference type="GO" id="GO:0005829">
    <property type="term" value="C:cytosol"/>
    <property type="evidence" value="ECO:0007669"/>
    <property type="project" value="TreeGrafter"/>
</dbReference>
<keyword evidence="15" id="KW-1185">Reference proteome</keyword>
<keyword evidence="7 11" id="KW-0418">Kinase</keyword>
<dbReference type="RefSeq" id="WP_014846641.1">
    <property type="nucleotide sequence ID" value="NZ_CAJZDL010000020.1"/>
</dbReference>
<dbReference type="FunFam" id="3.30.63.10:FF:000002">
    <property type="entry name" value="Guanylate kinase 1"/>
    <property type="match status" value="1"/>
</dbReference>
<evidence type="ECO:0000256" key="9">
    <source>
        <dbReference type="ARBA" id="ARBA00030128"/>
    </source>
</evidence>
<evidence type="ECO:0000313" key="15">
    <source>
        <dbReference type="Proteomes" id="UP000273044"/>
    </source>
</evidence>
<evidence type="ECO:0000256" key="1">
    <source>
        <dbReference type="ARBA" id="ARBA00003531"/>
    </source>
</evidence>
<evidence type="ECO:0000256" key="4">
    <source>
        <dbReference type="ARBA" id="ARBA00016296"/>
    </source>
</evidence>
<evidence type="ECO:0000256" key="6">
    <source>
        <dbReference type="ARBA" id="ARBA00022741"/>
    </source>
</evidence>
<dbReference type="PROSITE" id="PS00856">
    <property type="entry name" value="GUANYLATE_KINASE_1"/>
    <property type="match status" value="1"/>
</dbReference>
<dbReference type="InterPro" id="IPR008145">
    <property type="entry name" value="GK/Ca_channel_bsu"/>
</dbReference>
<dbReference type="InterPro" id="IPR008144">
    <property type="entry name" value="Guanylate_kin-like_dom"/>
</dbReference>
<dbReference type="EMBL" id="LR134406">
    <property type="protein sequence ID" value="VEH70284.1"/>
    <property type="molecule type" value="Genomic_DNA"/>
</dbReference>
<dbReference type="PROSITE" id="PS50052">
    <property type="entry name" value="GUANYLATE_KINASE_2"/>
    <property type="match status" value="1"/>
</dbReference>
<dbReference type="PANTHER" id="PTHR23117:SF13">
    <property type="entry name" value="GUANYLATE KINASE"/>
    <property type="match status" value="1"/>
</dbReference>
<evidence type="ECO:0000259" key="12">
    <source>
        <dbReference type="PROSITE" id="PS50052"/>
    </source>
</evidence>
<dbReference type="SUPFAM" id="SSF52540">
    <property type="entry name" value="P-loop containing nucleoside triphosphate hydrolases"/>
    <property type="match status" value="1"/>
</dbReference>
<evidence type="ECO:0000313" key="13">
    <source>
        <dbReference type="EMBL" id="QUC12538.1"/>
    </source>
</evidence>
<feature type="binding site" evidence="11">
    <location>
        <begin position="14"/>
        <end position="21"/>
    </location>
    <ligand>
        <name>ATP</name>
        <dbReference type="ChEBI" id="CHEBI:30616"/>
    </ligand>
</feature>
<dbReference type="OMA" id="EWAVVHG"/>